<comment type="caution">
    <text evidence="1">The sequence shown here is derived from an EMBL/GenBank/DDBJ whole genome shotgun (WGS) entry which is preliminary data.</text>
</comment>
<proteinExistence type="predicted"/>
<accession>A0A835Y6U0</accession>
<evidence type="ECO:0000313" key="1">
    <source>
        <dbReference type="EMBL" id="KAG2495803.1"/>
    </source>
</evidence>
<name>A0A835Y6U0_9CHLO</name>
<keyword evidence="2" id="KW-1185">Reference proteome</keyword>
<reference evidence="1" key="1">
    <citation type="journal article" date="2020" name="bioRxiv">
        <title>Comparative genomics of Chlamydomonas.</title>
        <authorList>
            <person name="Craig R.J."/>
            <person name="Hasan A.R."/>
            <person name="Ness R.W."/>
            <person name="Keightley P.D."/>
        </authorList>
    </citation>
    <scope>NUCLEOTIDE SEQUENCE</scope>
    <source>
        <strain evidence="1">CCAP 11/70</strain>
    </source>
</reference>
<evidence type="ECO:0000313" key="2">
    <source>
        <dbReference type="Proteomes" id="UP000612055"/>
    </source>
</evidence>
<gene>
    <name evidence="1" type="ORF">HYH03_006045</name>
</gene>
<dbReference type="Proteomes" id="UP000612055">
    <property type="component" value="Unassembled WGS sequence"/>
</dbReference>
<sequence>MRYGGRAGEMVITFMGNVRAYFAKHWRGYDCNHDWWMRQLLSYHPNSTLWSSLFQEHRASNKWDLEAPPKCDACERCDSANCRRLQGYQPTQRVPIPAMPHGYGAGPNPKAQKVVTSMEDGNAPCPMPLPQETKAQLLGKLQQERLAAELTKVSNAFSVLDMSGE</sequence>
<protein>
    <submittedName>
        <fullName evidence="1">Uncharacterized protein</fullName>
    </submittedName>
</protein>
<dbReference type="AlphaFoldDB" id="A0A835Y6U0"/>
<dbReference type="EMBL" id="JAEHOE010000022">
    <property type="protein sequence ID" value="KAG2495803.1"/>
    <property type="molecule type" value="Genomic_DNA"/>
</dbReference>
<organism evidence="1 2">
    <name type="scientific">Edaphochlamys debaryana</name>
    <dbReference type="NCBI Taxonomy" id="47281"/>
    <lineage>
        <taxon>Eukaryota</taxon>
        <taxon>Viridiplantae</taxon>
        <taxon>Chlorophyta</taxon>
        <taxon>core chlorophytes</taxon>
        <taxon>Chlorophyceae</taxon>
        <taxon>CS clade</taxon>
        <taxon>Chlamydomonadales</taxon>
        <taxon>Chlamydomonadales incertae sedis</taxon>
        <taxon>Edaphochlamys</taxon>
    </lineage>
</organism>